<dbReference type="SUPFAM" id="SSF55068">
    <property type="entry name" value="Peptide methionine sulfoxide reductase"/>
    <property type="match status" value="1"/>
</dbReference>
<proteinExistence type="inferred from homology"/>
<dbReference type="GO" id="GO:0008113">
    <property type="term" value="F:peptide-methionine (S)-S-oxide reductase activity"/>
    <property type="evidence" value="ECO:0007669"/>
    <property type="project" value="UniProtKB-EC"/>
</dbReference>
<evidence type="ECO:0000313" key="6">
    <source>
        <dbReference type="EMBL" id="UWD34472.1"/>
    </source>
</evidence>
<dbReference type="HAMAP" id="MF_01401">
    <property type="entry name" value="MsrA"/>
    <property type="match status" value="1"/>
</dbReference>
<gene>
    <name evidence="4 6" type="primary">msrA</name>
    <name evidence="6" type="ORF">NX772_01415</name>
</gene>
<dbReference type="Gene3D" id="3.30.1060.10">
    <property type="entry name" value="Peptide methionine sulphoxide reductase MsrA"/>
    <property type="match status" value="1"/>
</dbReference>
<comment type="function">
    <text evidence="4">Has an important function as a repair enzyme for proteins that have been inactivated by oxidation. Catalyzes the reversible oxidation-reduction of methionine sulfoxide in proteins to methionine.</text>
</comment>
<dbReference type="InterPro" id="IPR002569">
    <property type="entry name" value="Met_Sox_Rdtase_MsrA_dom"/>
</dbReference>
<evidence type="ECO:0000256" key="1">
    <source>
        <dbReference type="ARBA" id="ARBA00023002"/>
    </source>
</evidence>
<accession>A0ABY5TUZ3</accession>
<dbReference type="PANTHER" id="PTHR42799">
    <property type="entry name" value="MITOCHONDRIAL PEPTIDE METHIONINE SULFOXIDE REDUCTASE"/>
    <property type="match status" value="1"/>
</dbReference>
<evidence type="ECO:0000259" key="5">
    <source>
        <dbReference type="Pfam" id="PF01625"/>
    </source>
</evidence>
<comment type="similarity">
    <text evidence="4">Belongs to the MsrA Met sulfoxide reductase family.</text>
</comment>
<evidence type="ECO:0000256" key="3">
    <source>
        <dbReference type="ARBA" id="ARBA00048782"/>
    </source>
</evidence>
<feature type="domain" description="Peptide methionine sulphoxide reductase MsrA" evidence="5">
    <location>
        <begin position="5"/>
        <end position="153"/>
    </location>
</feature>
<dbReference type="NCBIfam" id="TIGR00401">
    <property type="entry name" value="msrA"/>
    <property type="match status" value="1"/>
</dbReference>
<evidence type="ECO:0000256" key="2">
    <source>
        <dbReference type="ARBA" id="ARBA00047806"/>
    </source>
</evidence>
<dbReference type="Proteomes" id="UP001058364">
    <property type="component" value="Chromosome"/>
</dbReference>
<keyword evidence="7" id="KW-1185">Reference proteome</keyword>
<sequence>MKKEIFIAGGCFWGVEAYFSRVLGIEKAESFYINGGFEGVTYKEVCTTTKHAEAVKIIYEDSQISEEIIWNLYLNIVDPYSLNKQGNDIGTQYRVGIYSNDEELLDKYKKLNSQFVKKENKNNFLEFLPVYDQTKAEEYHQKYLEKNPLGYCHINLYSIPKELLKEEYKKNIN</sequence>
<dbReference type="EC" id="1.8.4.11" evidence="4"/>
<dbReference type="EMBL" id="CP103423">
    <property type="protein sequence ID" value="UWD34472.1"/>
    <property type="molecule type" value="Genomic_DNA"/>
</dbReference>
<evidence type="ECO:0000313" key="7">
    <source>
        <dbReference type="Proteomes" id="UP001058364"/>
    </source>
</evidence>
<dbReference type="Pfam" id="PF01625">
    <property type="entry name" value="PMSR"/>
    <property type="match status" value="1"/>
</dbReference>
<protein>
    <recommendedName>
        <fullName evidence="4">Peptide methionine sulfoxide reductase MsrA</fullName>
        <shortName evidence="4">Protein-methionine-S-oxide reductase</shortName>
        <ecNumber evidence="4">1.8.4.11</ecNumber>
    </recommendedName>
    <alternativeName>
        <fullName evidence="4">Peptide-methionine (S)-S-oxide reductase</fullName>
        <shortName evidence="4">Peptide Met(O) reductase</shortName>
    </alternativeName>
</protein>
<dbReference type="InterPro" id="IPR050162">
    <property type="entry name" value="MsrA_MetSO_reductase"/>
</dbReference>
<dbReference type="InterPro" id="IPR036509">
    <property type="entry name" value="Met_Sox_Rdtase_MsrA_sf"/>
</dbReference>
<evidence type="ECO:0000256" key="4">
    <source>
        <dbReference type="HAMAP-Rule" id="MF_01401"/>
    </source>
</evidence>
<organism evidence="6 7">
    <name type="scientific">Mesomycoplasma molare</name>
    <dbReference type="NCBI Taxonomy" id="171288"/>
    <lineage>
        <taxon>Bacteria</taxon>
        <taxon>Bacillati</taxon>
        <taxon>Mycoplasmatota</taxon>
        <taxon>Mycoplasmoidales</taxon>
        <taxon>Metamycoplasmataceae</taxon>
        <taxon>Mesomycoplasma</taxon>
    </lineage>
</organism>
<name>A0ABY5TUZ3_9BACT</name>
<comment type="catalytic activity">
    <reaction evidence="2 4">
        <text>L-methionyl-[protein] + [thioredoxin]-disulfide + H2O = L-methionyl-(S)-S-oxide-[protein] + [thioredoxin]-dithiol</text>
        <dbReference type="Rhea" id="RHEA:14217"/>
        <dbReference type="Rhea" id="RHEA-COMP:10698"/>
        <dbReference type="Rhea" id="RHEA-COMP:10700"/>
        <dbReference type="Rhea" id="RHEA-COMP:12313"/>
        <dbReference type="Rhea" id="RHEA-COMP:12315"/>
        <dbReference type="ChEBI" id="CHEBI:15377"/>
        <dbReference type="ChEBI" id="CHEBI:16044"/>
        <dbReference type="ChEBI" id="CHEBI:29950"/>
        <dbReference type="ChEBI" id="CHEBI:44120"/>
        <dbReference type="ChEBI" id="CHEBI:50058"/>
        <dbReference type="EC" id="1.8.4.11"/>
    </reaction>
</comment>
<dbReference type="PANTHER" id="PTHR42799:SF2">
    <property type="entry name" value="MITOCHONDRIAL PEPTIDE METHIONINE SULFOXIDE REDUCTASE"/>
    <property type="match status" value="1"/>
</dbReference>
<feature type="active site" evidence="4">
    <location>
        <position position="11"/>
    </location>
</feature>
<dbReference type="RefSeq" id="WP_027123186.1">
    <property type="nucleotide sequence ID" value="NZ_CP103423.1"/>
</dbReference>
<comment type="catalytic activity">
    <reaction evidence="3 4">
        <text>[thioredoxin]-disulfide + L-methionine + H2O = L-methionine (S)-S-oxide + [thioredoxin]-dithiol</text>
        <dbReference type="Rhea" id="RHEA:19993"/>
        <dbReference type="Rhea" id="RHEA-COMP:10698"/>
        <dbReference type="Rhea" id="RHEA-COMP:10700"/>
        <dbReference type="ChEBI" id="CHEBI:15377"/>
        <dbReference type="ChEBI" id="CHEBI:29950"/>
        <dbReference type="ChEBI" id="CHEBI:50058"/>
        <dbReference type="ChEBI" id="CHEBI:57844"/>
        <dbReference type="ChEBI" id="CHEBI:58772"/>
        <dbReference type="EC" id="1.8.4.11"/>
    </reaction>
</comment>
<reference evidence="6" key="1">
    <citation type="submission" date="2022-08" db="EMBL/GenBank/DDBJ databases">
        <title>Complete genome sequence of Mycoplasma molare type strain H 542.</title>
        <authorList>
            <person name="Spergser J."/>
        </authorList>
    </citation>
    <scope>NUCLEOTIDE SEQUENCE</scope>
    <source>
        <strain evidence="6">H 542</strain>
    </source>
</reference>
<keyword evidence="1 4" id="KW-0560">Oxidoreductase</keyword>